<name>A0A1C3Z2W9_9BACT</name>
<accession>A0A1C3Z2W9</accession>
<dbReference type="Gene3D" id="3.30.530.20">
    <property type="match status" value="1"/>
</dbReference>
<dbReference type="InterPro" id="IPR023393">
    <property type="entry name" value="START-like_dom_sf"/>
</dbReference>
<proteinExistence type="predicted"/>
<dbReference type="Proteomes" id="UP000242818">
    <property type="component" value="Unassembled WGS sequence"/>
</dbReference>
<keyword evidence="1" id="KW-1133">Transmembrane helix</keyword>
<evidence type="ECO:0000256" key="1">
    <source>
        <dbReference type="SAM" id="Phobius"/>
    </source>
</evidence>
<dbReference type="OrthoDB" id="118637at2"/>
<protein>
    <recommendedName>
        <fullName evidence="4">Polyketide cyclase / dehydrase and lipid transport</fullName>
    </recommendedName>
</protein>
<dbReference type="SUPFAM" id="SSF55961">
    <property type="entry name" value="Bet v1-like"/>
    <property type="match status" value="1"/>
</dbReference>
<dbReference type="AlphaFoldDB" id="A0A1C3Z2W9"/>
<feature type="transmembrane region" description="Helical" evidence="1">
    <location>
        <begin position="15"/>
        <end position="37"/>
    </location>
</feature>
<organism evidence="2 3">
    <name type="scientific">Chitinophaga costaii</name>
    <dbReference type="NCBI Taxonomy" id="1335309"/>
    <lineage>
        <taxon>Bacteria</taxon>
        <taxon>Pseudomonadati</taxon>
        <taxon>Bacteroidota</taxon>
        <taxon>Chitinophagia</taxon>
        <taxon>Chitinophagales</taxon>
        <taxon>Chitinophagaceae</taxon>
        <taxon>Chitinophaga</taxon>
    </lineage>
</organism>
<evidence type="ECO:0000313" key="2">
    <source>
        <dbReference type="EMBL" id="SCB76701.1"/>
    </source>
</evidence>
<keyword evidence="1" id="KW-0472">Membrane</keyword>
<feature type="transmembrane region" description="Helical" evidence="1">
    <location>
        <begin position="73"/>
        <end position="90"/>
    </location>
</feature>
<keyword evidence="1" id="KW-0812">Transmembrane</keyword>
<sequence>MFETVQHSVTTNRKIIAIAISCTIGWILAFLATNVFQDYEVGLFIWLPLVMGCTSTILVAYKNQTNKKLLRNIAYATLGIFCLGMLIFAWEGVICLIMAAPLGLLSTYIGYRIGYLVIKGKMKDNTITVMILFICSVPALMAFENSNGGKEELRCVTTTIEINASPATVWKNVIEFPPLAEPSEFIFKSGIAYPINAQISGHGVGAIRHCNFSTGSFIEPITVWDNAKLLKFDVDSQPEPLKEISFYNNLHPNHLHGYWISKGGQFKLTQLPNGHTLLEGSTWYINKIKPDFYWTLWSDYIVHTIHTRVLEHIKMHAEQAS</sequence>
<evidence type="ECO:0008006" key="4">
    <source>
        <dbReference type="Google" id="ProtNLM"/>
    </source>
</evidence>
<feature type="transmembrane region" description="Helical" evidence="1">
    <location>
        <begin position="43"/>
        <end position="61"/>
    </location>
</feature>
<keyword evidence="3" id="KW-1185">Reference proteome</keyword>
<evidence type="ECO:0000313" key="3">
    <source>
        <dbReference type="Proteomes" id="UP000242818"/>
    </source>
</evidence>
<reference evidence="2 3" key="1">
    <citation type="submission" date="2016-08" db="EMBL/GenBank/DDBJ databases">
        <authorList>
            <person name="Seilhamer J.J."/>
        </authorList>
    </citation>
    <scope>NUCLEOTIDE SEQUENCE [LARGE SCALE GENOMIC DNA]</scope>
    <source>
        <strain evidence="2 3">A37T2</strain>
    </source>
</reference>
<gene>
    <name evidence="2" type="ORF">GA0116948_101216</name>
</gene>
<dbReference type="EMBL" id="FMAR01000001">
    <property type="protein sequence ID" value="SCB76701.1"/>
    <property type="molecule type" value="Genomic_DNA"/>
</dbReference>
<feature type="transmembrane region" description="Helical" evidence="1">
    <location>
        <begin position="96"/>
        <end position="118"/>
    </location>
</feature>